<evidence type="ECO:0000256" key="9">
    <source>
        <dbReference type="ARBA" id="ARBA00022838"/>
    </source>
</evidence>
<evidence type="ECO:0000256" key="13">
    <source>
        <dbReference type="SAM" id="MobiDB-lite"/>
    </source>
</evidence>
<keyword evidence="8" id="KW-0498">Mitosis</keyword>
<keyword evidence="5" id="KW-0963">Cytoplasm</keyword>
<comment type="similarity">
    <text evidence="3">Belongs to the SKA3 family.</text>
</comment>
<feature type="compositionally biased region" description="Polar residues" evidence="13">
    <location>
        <begin position="155"/>
        <end position="174"/>
    </location>
</feature>
<feature type="region of interest" description="Disordered" evidence="13">
    <location>
        <begin position="128"/>
        <end position="183"/>
    </location>
</feature>
<evidence type="ECO:0000256" key="7">
    <source>
        <dbReference type="ARBA" id="ARBA00022701"/>
    </source>
</evidence>
<keyword evidence="6" id="KW-0132">Cell division</keyword>
<protein>
    <submittedName>
        <fullName evidence="14">Spindle and kinetochore associated complex subunit 3</fullName>
    </submittedName>
</protein>
<evidence type="ECO:0000313" key="15">
    <source>
        <dbReference type="Proteomes" id="UP001163046"/>
    </source>
</evidence>
<dbReference type="AlphaFoldDB" id="A0A9W9YUF6"/>
<dbReference type="GO" id="GO:0000940">
    <property type="term" value="C:outer kinetochore"/>
    <property type="evidence" value="ECO:0007669"/>
    <property type="project" value="InterPro"/>
</dbReference>
<evidence type="ECO:0000256" key="12">
    <source>
        <dbReference type="ARBA" id="ARBA00023328"/>
    </source>
</evidence>
<comment type="subcellular location">
    <subcellularLocation>
        <location evidence="2">Chromosome</location>
        <location evidence="2">Centromere</location>
        <location evidence="2">Kinetochore</location>
    </subcellularLocation>
    <subcellularLocation>
        <location evidence="1">Cytoplasm</location>
        <location evidence="1">Cytoskeleton</location>
        <location evidence="1">Spindle</location>
    </subcellularLocation>
</comment>
<dbReference type="OrthoDB" id="5987638at2759"/>
<evidence type="ECO:0000256" key="2">
    <source>
        <dbReference type="ARBA" id="ARBA00004629"/>
    </source>
</evidence>
<dbReference type="PANTHER" id="PTHR48118:SF1">
    <property type="entry name" value="SPINDLE AND KINETOCHORE-ASSOCIATED PROTEIN 3"/>
    <property type="match status" value="1"/>
</dbReference>
<comment type="caution">
    <text evidence="14">The sequence shown here is derived from an EMBL/GenBank/DDBJ whole genome shotgun (WGS) entry which is preliminary data.</text>
</comment>
<keyword evidence="12" id="KW-0137">Centromere</keyword>
<keyword evidence="4" id="KW-0158">Chromosome</keyword>
<evidence type="ECO:0000256" key="1">
    <source>
        <dbReference type="ARBA" id="ARBA00004186"/>
    </source>
</evidence>
<dbReference type="EMBL" id="MU827305">
    <property type="protein sequence ID" value="KAJ7363664.1"/>
    <property type="molecule type" value="Genomic_DNA"/>
</dbReference>
<dbReference type="Gene3D" id="6.10.250.1400">
    <property type="match status" value="1"/>
</dbReference>
<feature type="compositionally biased region" description="Polar residues" evidence="13">
    <location>
        <begin position="128"/>
        <end position="141"/>
    </location>
</feature>
<proteinExistence type="inferred from homology"/>
<dbReference type="GO" id="GO:0051301">
    <property type="term" value="P:cell division"/>
    <property type="evidence" value="ECO:0007669"/>
    <property type="project" value="UniProtKB-KW"/>
</dbReference>
<dbReference type="GO" id="GO:0000278">
    <property type="term" value="P:mitotic cell cycle"/>
    <property type="evidence" value="ECO:0007669"/>
    <property type="project" value="TreeGrafter"/>
</dbReference>
<gene>
    <name evidence="14" type="primary">SKA3</name>
    <name evidence="14" type="ORF">OS493_009826</name>
</gene>
<keyword evidence="15" id="KW-1185">Reference proteome</keyword>
<dbReference type="GO" id="GO:0005876">
    <property type="term" value="C:spindle microtubule"/>
    <property type="evidence" value="ECO:0007669"/>
    <property type="project" value="TreeGrafter"/>
</dbReference>
<dbReference type="InterPro" id="IPR033341">
    <property type="entry name" value="SKA3"/>
</dbReference>
<keyword evidence="9" id="KW-0995">Kinetochore</keyword>
<name>A0A9W9YUF6_9CNID</name>
<dbReference type="PANTHER" id="PTHR48118">
    <property type="entry name" value="SPINDLE AND KINETOCHORE-ASSOCIATED PROTEIN 3"/>
    <property type="match status" value="1"/>
</dbReference>
<evidence type="ECO:0000256" key="11">
    <source>
        <dbReference type="ARBA" id="ARBA00023306"/>
    </source>
</evidence>
<dbReference type="GO" id="GO:0007059">
    <property type="term" value="P:chromosome segregation"/>
    <property type="evidence" value="ECO:0007669"/>
    <property type="project" value="InterPro"/>
</dbReference>
<keyword evidence="7" id="KW-0493">Microtubule</keyword>
<reference evidence="14" key="1">
    <citation type="submission" date="2023-01" db="EMBL/GenBank/DDBJ databases">
        <title>Genome assembly of the deep-sea coral Lophelia pertusa.</title>
        <authorList>
            <person name="Herrera S."/>
            <person name="Cordes E."/>
        </authorList>
    </citation>
    <scope>NUCLEOTIDE SEQUENCE</scope>
    <source>
        <strain evidence="14">USNM1676648</strain>
        <tissue evidence="14">Polyp</tissue>
    </source>
</reference>
<sequence>MSSCEEFFTRLRKLAFTVDKETNELKETLENSENSAYNENRACLLLRETLAEVKDFKREINAKVGEQTCSYGDFISSCERLMTHTKEQINELETHLEKYGYIRPKENVPDLVTVDTSLHEDNTSVAMETTETNHPLTSSDQSDSDKDVPFENASDIEQSTPMETNHTDQINNTENAEDLLKTPEPPVTFTKMIEVIPQRPLGTKDKILQDNRQLMPCATPEPPQTTTPMIKPRLAAETTGTLVSNTSTPQEYCFPPQPVTVTPMIKHADARAATPTSLSPEERSPNLPHPPTMGTPGLKTIVPAGVESPSCRAELSFSLDNLPPPPEIKSVQILKPDDVVVQPIQNSTMTDCIHHDQHVFVQPLNEQEYSILPVYVANQFSLECINQHLQTINAFLLSNNQDQLEPSILEQDLRSLLSLGAATKAFMLALVKQEG</sequence>
<evidence type="ECO:0000313" key="14">
    <source>
        <dbReference type="EMBL" id="KAJ7363664.1"/>
    </source>
</evidence>
<keyword evidence="10" id="KW-0206">Cytoskeleton</keyword>
<evidence type="ECO:0000256" key="10">
    <source>
        <dbReference type="ARBA" id="ARBA00023212"/>
    </source>
</evidence>
<feature type="region of interest" description="Disordered" evidence="13">
    <location>
        <begin position="270"/>
        <end position="296"/>
    </location>
</feature>
<evidence type="ECO:0000256" key="4">
    <source>
        <dbReference type="ARBA" id="ARBA00022454"/>
    </source>
</evidence>
<accession>A0A9W9YUF6</accession>
<evidence type="ECO:0000256" key="3">
    <source>
        <dbReference type="ARBA" id="ARBA00007716"/>
    </source>
</evidence>
<dbReference type="Proteomes" id="UP001163046">
    <property type="component" value="Unassembled WGS sequence"/>
</dbReference>
<evidence type="ECO:0000256" key="8">
    <source>
        <dbReference type="ARBA" id="ARBA00022776"/>
    </source>
</evidence>
<evidence type="ECO:0000256" key="5">
    <source>
        <dbReference type="ARBA" id="ARBA00022490"/>
    </source>
</evidence>
<organism evidence="14 15">
    <name type="scientific">Desmophyllum pertusum</name>
    <dbReference type="NCBI Taxonomy" id="174260"/>
    <lineage>
        <taxon>Eukaryota</taxon>
        <taxon>Metazoa</taxon>
        <taxon>Cnidaria</taxon>
        <taxon>Anthozoa</taxon>
        <taxon>Hexacorallia</taxon>
        <taxon>Scleractinia</taxon>
        <taxon>Caryophylliina</taxon>
        <taxon>Caryophylliidae</taxon>
        <taxon>Desmophyllum</taxon>
    </lineage>
</organism>
<keyword evidence="11" id="KW-0131">Cell cycle</keyword>
<evidence type="ECO:0000256" key="6">
    <source>
        <dbReference type="ARBA" id="ARBA00022618"/>
    </source>
</evidence>